<feature type="domain" description="HTH tetR-type" evidence="5">
    <location>
        <begin position="26"/>
        <end position="86"/>
    </location>
</feature>
<evidence type="ECO:0000256" key="4">
    <source>
        <dbReference type="SAM" id="MobiDB-lite"/>
    </source>
</evidence>
<dbReference type="Pfam" id="PF00440">
    <property type="entry name" value="TetR_N"/>
    <property type="match status" value="1"/>
</dbReference>
<name>A0ABP8KIB2_9ACTN</name>
<dbReference type="InterPro" id="IPR052019">
    <property type="entry name" value="F420H2_bilvrd_red/Heme_oxyg"/>
</dbReference>
<dbReference type="NCBIfam" id="TIGR03618">
    <property type="entry name" value="Rv1155_F420"/>
    <property type="match status" value="1"/>
</dbReference>
<keyword evidence="2 3" id="KW-0238">DNA-binding</keyword>
<keyword evidence="1" id="KW-0560">Oxidoreductase</keyword>
<dbReference type="SUPFAM" id="SSF46689">
    <property type="entry name" value="Homeodomain-like"/>
    <property type="match status" value="1"/>
</dbReference>
<comment type="caution">
    <text evidence="6">The sequence shown here is derived from an EMBL/GenBank/DDBJ whole genome shotgun (WGS) entry which is preliminary data.</text>
</comment>
<evidence type="ECO:0000259" key="5">
    <source>
        <dbReference type="PROSITE" id="PS50977"/>
    </source>
</evidence>
<dbReference type="Proteomes" id="UP001500635">
    <property type="component" value="Unassembled WGS sequence"/>
</dbReference>
<dbReference type="InterPro" id="IPR001647">
    <property type="entry name" value="HTH_TetR"/>
</dbReference>
<sequence length="389" mass="42806">MIEAMDSMSQVARSPDTLDRSGRPPVTSPRALAAAAQRLFLARGFEQTNVEDIAREAGVSRRTFFRYFRSKADVVWVESDAEFEAFVASLAAAPPEAGVRAVLVDAWSRTLDHGREQDEWARHRAQLILTEPGVQAQANAVFREWRAATARFVARRIGEAPDDLLPLAFAHAGVSASAVGHQYWFAHPDTALGDCLRAALEAMLPPEPVCAARPGADGGVERNRHPRAPDQRSVMARTIATNNRVERQGLLEFLRGRRNGVLVTTRRGGGPQLSPVTYGVGPDGHILVATYPERAKVHNLRRDPRCSMMSLGASFNDAWVQVDGTAEVIDLPDSVEPLVEYFRSISGEHPDWDEYRQAMRDQGKSLLHITIDRWGPVATGGFPARFADA</sequence>
<protein>
    <recommendedName>
        <fullName evidence="5">HTH tetR-type domain-containing protein</fullName>
    </recommendedName>
</protein>
<dbReference type="Gene3D" id="1.10.357.10">
    <property type="entry name" value="Tetracycline Repressor, domain 2"/>
    <property type="match status" value="1"/>
</dbReference>
<dbReference type="InterPro" id="IPR011576">
    <property type="entry name" value="Pyridox_Oxase_N"/>
</dbReference>
<dbReference type="PROSITE" id="PS50977">
    <property type="entry name" value="HTH_TETR_2"/>
    <property type="match status" value="1"/>
</dbReference>
<dbReference type="InterPro" id="IPR012349">
    <property type="entry name" value="Split_barrel_FMN-bd"/>
</dbReference>
<organism evidence="6 7">
    <name type="scientific">Tsukamurella soli</name>
    <dbReference type="NCBI Taxonomy" id="644556"/>
    <lineage>
        <taxon>Bacteria</taxon>
        <taxon>Bacillati</taxon>
        <taxon>Actinomycetota</taxon>
        <taxon>Actinomycetes</taxon>
        <taxon>Mycobacteriales</taxon>
        <taxon>Tsukamurellaceae</taxon>
        <taxon>Tsukamurella</taxon>
    </lineage>
</organism>
<evidence type="ECO:0000313" key="6">
    <source>
        <dbReference type="EMBL" id="GAA4407868.1"/>
    </source>
</evidence>
<dbReference type="InterPro" id="IPR009057">
    <property type="entry name" value="Homeodomain-like_sf"/>
</dbReference>
<evidence type="ECO:0000313" key="7">
    <source>
        <dbReference type="Proteomes" id="UP001500635"/>
    </source>
</evidence>
<evidence type="ECO:0000256" key="2">
    <source>
        <dbReference type="ARBA" id="ARBA00023125"/>
    </source>
</evidence>
<dbReference type="Gene3D" id="1.10.10.60">
    <property type="entry name" value="Homeodomain-like"/>
    <property type="match status" value="1"/>
</dbReference>
<reference evidence="7" key="1">
    <citation type="journal article" date="2019" name="Int. J. Syst. Evol. Microbiol.">
        <title>The Global Catalogue of Microorganisms (GCM) 10K type strain sequencing project: providing services to taxonomists for standard genome sequencing and annotation.</title>
        <authorList>
            <consortium name="The Broad Institute Genomics Platform"/>
            <consortium name="The Broad Institute Genome Sequencing Center for Infectious Disease"/>
            <person name="Wu L."/>
            <person name="Ma J."/>
        </authorList>
    </citation>
    <scope>NUCLEOTIDE SEQUENCE [LARGE SCALE GENOMIC DNA]</scope>
    <source>
        <strain evidence="7">JCM 17688</strain>
    </source>
</reference>
<feature type="region of interest" description="Disordered" evidence="4">
    <location>
        <begin position="1"/>
        <end position="27"/>
    </location>
</feature>
<evidence type="ECO:0000256" key="1">
    <source>
        <dbReference type="ARBA" id="ARBA00023002"/>
    </source>
</evidence>
<accession>A0ABP8KIB2</accession>
<feature type="DNA-binding region" description="H-T-H motif" evidence="3">
    <location>
        <begin position="49"/>
        <end position="68"/>
    </location>
</feature>
<dbReference type="PRINTS" id="PR00455">
    <property type="entry name" value="HTHTETR"/>
</dbReference>
<dbReference type="InterPro" id="IPR019920">
    <property type="entry name" value="F420-binding_dom_put"/>
</dbReference>
<dbReference type="SUPFAM" id="SSF50475">
    <property type="entry name" value="FMN-binding split barrel"/>
    <property type="match status" value="1"/>
</dbReference>
<dbReference type="InterPro" id="IPR041347">
    <property type="entry name" value="MftR_C"/>
</dbReference>
<dbReference type="PANTHER" id="PTHR35176">
    <property type="entry name" value="HEME OXYGENASE HI_0854-RELATED"/>
    <property type="match status" value="1"/>
</dbReference>
<dbReference type="Pfam" id="PF17754">
    <property type="entry name" value="TetR_C_14"/>
    <property type="match status" value="1"/>
</dbReference>
<keyword evidence="7" id="KW-1185">Reference proteome</keyword>
<dbReference type="Pfam" id="PF01243">
    <property type="entry name" value="PNPOx_N"/>
    <property type="match status" value="1"/>
</dbReference>
<dbReference type="PANTHER" id="PTHR35176:SF2">
    <property type="entry name" value="F420H(2)-DEPENDENT REDUCTASE RV1155"/>
    <property type="match status" value="1"/>
</dbReference>
<dbReference type="Gene3D" id="2.30.110.10">
    <property type="entry name" value="Electron Transport, Fmn-binding Protein, Chain A"/>
    <property type="match status" value="1"/>
</dbReference>
<dbReference type="EMBL" id="BAABFR010000195">
    <property type="protein sequence ID" value="GAA4407868.1"/>
    <property type="molecule type" value="Genomic_DNA"/>
</dbReference>
<gene>
    <name evidence="6" type="ORF">GCM10023147_51930</name>
</gene>
<evidence type="ECO:0000256" key="3">
    <source>
        <dbReference type="PROSITE-ProRule" id="PRU00335"/>
    </source>
</evidence>
<proteinExistence type="predicted"/>